<gene>
    <name evidence="6" type="primary">fliT</name>
    <name evidence="6" type="ORF">NCTC11466_01675</name>
</gene>
<dbReference type="EMBL" id="LR134201">
    <property type="protein sequence ID" value="VEB96515.1"/>
    <property type="molecule type" value="Genomic_DNA"/>
</dbReference>
<evidence type="ECO:0000256" key="1">
    <source>
        <dbReference type="ARBA" id="ARBA00004514"/>
    </source>
</evidence>
<name>A0A3S4MEH9_9ENTR</name>
<dbReference type="NCBIfam" id="NF007836">
    <property type="entry name" value="PRK10548.1"/>
    <property type="match status" value="1"/>
</dbReference>
<dbReference type="Gene3D" id="1.20.58.380">
    <property type="entry name" value="Flagellar protein flit"/>
    <property type="match status" value="1"/>
</dbReference>
<sequence>MNDFISSLNHWQALQALSYTMLNLAHSGKWDELIEQEIKYVTLVEQIARHPLSPGNALHQEKAKEILASILANEAELKSLLKGRMEELRELIDHSGKQKSLTNTYGELSGNVLFPLDFNQ</sequence>
<protein>
    <recommendedName>
        <fullName evidence="5">Flagellar protein FliT</fullName>
    </recommendedName>
</protein>
<dbReference type="Pfam" id="PF05400">
    <property type="entry name" value="FliT"/>
    <property type="match status" value="1"/>
</dbReference>
<organism evidence="6 7">
    <name type="scientific">Cedecea lapagei</name>
    <dbReference type="NCBI Taxonomy" id="158823"/>
    <lineage>
        <taxon>Bacteria</taxon>
        <taxon>Pseudomonadati</taxon>
        <taxon>Pseudomonadota</taxon>
        <taxon>Gammaproteobacteria</taxon>
        <taxon>Enterobacterales</taxon>
        <taxon>Enterobacteriaceae</taxon>
        <taxon>Cedecea</taxon>
    </lineage>
</organism>
<keyword evidence="6" id="KW-0282">Flagellum</keyword>
<dbReference type="InterPro" id="IPR008622">
    <property type="entry name" value="FliT"/>
</dbReference>
<comment type="subcellular location">
    <subcellularLocation>
        <location evidence="1">Cytoplasm</location>
        <location evidence="1">Cytosol</location>
    </subcellularLocation>
</comment>
<keyword evidence="4" id="KW-0143">Chaperone</keyword>
<dbReference type="RefSeq" id="WP_126355794.1">
    <property type="nucleotide sequence ID" value="NZ_LR134201.1"/>
</dbReference>
<proteinExistence type="predicted"/>
<evidence type="ECO:0000256" key="4">
    <source>
        <dbReference type="ARBA" id="ARBA00023186"/>
    </source>
</evidence>
<reference evidence="6 7" key="1">
    <citation type="submission" date="2018-12" db="EMBL/GenBank/DDBJ databases">
        <authorList>
            <consortium name="Pathogen Informatics"/>
        </authorList>
    </citation>
    <scope>NUCLEOTIDE SEQUENCE [LARGE SCALE GENOMIC DNA]</scope>
    <source>
        <strain evidence="6 7">NCTC11466</strain>
    </source>
</reference>
<dbReference type="OrthoDB" id="6494117at2"/>
<evidence type="ECO:0000313" key="7">
    <source>
        <dbReference type="Proteomes" id="UP000274122"/>
    </source>
</evidence>
<keyword evidence="7" id="KW-1185">Reference proteome</keyword>
<evidence type="ECO:0000313" key="6">
    <source>
        <dbReference type="EMBL" id="VEB96515.1"/>
    </source>
</evidence>
<dbReference type="Proteomes" id="UP000274122">
    <property type="component" value="Chromosome"/>
</dbReference>
<dbReference type="KEGG" id="clap:NCTC11466_01675"/>
<dbReference type="AlphaFoldDB" id="A0A3S4MEH9"/>
<keyword evidence="3" id="KW-1005">Bacterial flagellum biogenesis</keyword>
<keyword evidence="6" id="KW-0969">Cilium</keyword>
<evidence type="ECO:0000256" key="2">
    <source>
        <dbReference type="ARBA" id="ARBA00022490"/>
    </source>
</evidence>
<keyword evidence="6" id="KW-0966">Cell projection</keyword>
<dbReference type="GO" id="GO:0044781">
    <property type="term" value="P:bacterial-type flagellum organization"/>
    <property type="evidence" value="ECO:0007669"/>
    <property type="project" value="UniProtKB-KW"/>
</dbReference>
<evidence type="ECO:0000256" key="5">
    <source>
        <dbReference type="ARBA" id="ARBA00093797"/>
    </source>
</evidence>
<keyword evidence="2" id="KW-0963">Cytoplasm</keyword>
<accession>A0A3S4MEH9</accession>
<evidence type="ECO:0000256" key="3">
    <source>
        <dbReference type="ARBA" id="ARBA00022795"/>
    </source>
</evidence>